<dbReference type="AlphaFoldDB" id="A0A7G1G448"/>
<sequence length="394" mass="44825">MAEKKILLEVENLKKYFPVKAGVFKRVVAQVKAVDDISFKVYEGETLGLVGESGCGKSTSGMSILRLLNPTSGRILIEGHDTTPWFMNSFESKKYIKKTYVERFDELKNKLGNEKKVIETLEKDVDKKYAKIYFKDGYHGLHEEMLSNIHEKRLFFRKNAQIIFQDPYSSLNPRMRIKNIIAEGMITHGIADSKEATEIVGDLLEKVGLSREYLYRYPHQFSGGQRQRVGIARALALKPKLIVADEAVSALDVSVQSQILNLMYDLQKEFNLTYVFIAHDLAVVKHISDRIAVMYLGKIAELTSKEELFDNPLHPYTVSLMSAIPMPDPEYKKERVILQGDVPSPLNPPSGCRFHTRCPIAKDICSKKEPPLKEISPDHFVSCHFPGEFKVKLK</sequence>
<dbReference type="GO" id="GO:0005524">
    <property type="term" value="F:ATP binding"/>
    <property type="evidence" value="ECO:0007669"/>
    <property type="project" value="UniProtKB-KW"/>
</dbReference>
<organism evidence="5 6">
    <name type="scientific">Tepiditoga spiralis</name>
    <dbReference type="NCBI Taxonomy" id="2108365"/>
    <lineage>
        <taxon>Bacteria</taxon>
        <taxon>Thermotogati</taxon>
        <taxon>Thermotogota</taxon>
        <taxon>Thermotogae</taxon>
        <taxon>Petrotogales</taxon>
        <taxon>Petrotogaceae</taxon>
        <taxon>Tepiditoga</taxon>
    </lineage>
</organism>
<evidence type="ECO:0000256" key="3">
    <source>
        <dbReference type="ARBA" id="ARBA00022840"/>
    </source>
</evidence>
<dbReference type="GO" id="GO:0055085">
    <property type="term" value="P:transmembrane transport"/>
    <property type="evidence" value="ECO:0007669"/>
    <property type="project" value="UniProtKB-ARBA"/>
</dbReference>
<dbReference type="PANTHER" id="PTHR43776">
    <property type="entry name" value="TRANSPORT ATP-BINDING PROTEIN"/>
    <property type="match status" value="1"/>
</dbReference>
<dbReference type="CDD" id="cd03257">
    <property type="entry name" value="ABC_NikE_OppD_transporters"/>
    <property type="match status" value="1"/>
</dbReference>
<dbReference type="FunCoup" id="A0A7G1G448">
    <property type="interactions" value="154"/>
</dbReference>
<dbReference type="InterPro" id="IPR017871">
    <property type="entry name" value="ABC_transporter-like_CS"/>
</dbReference>
<dbReference type="Pfam" id="PF08352">
    <property type="entry name" value="oligo_HPY"/>
    <property type="match status" value="1"/>
</dbReference>
<keyword evidence="3 5" id="KW-0067">ATP-binding</keyword>
<gene>
    <name evidence="5" type="ORF">OSSY52_01270</name>
</gene>
<dbReference type="KEGG" id="ocy:OSSY52_01270"/>
<keyword evidence="1" id="KW-0813">Transport</keyword>
<keyword evidence="6" id="KW-1185">Reference proteome</keyword>
<name>A0A7G1G448_9BACT</name>
<dbReference type="SUPFAM" id="SSF52540">
    <property type="entry name" value="P-loop containing nucleoside triphosphate hydrolases"/>
    <property type="match status" value="1"/>
</dbReference>
<dbReference type="InterPro" id="IPR003439">
    <property type="entry name" value="ABC_transporter-like_ATP-bd"/>
</dbReference>
<dbReference type="InterPro" id="IPR013563">
    <property type="entry name" value="Oligopep_ABC_C"/>
</dbReference>
<dbReference type="InterPro" id="IPR050319">
    <property type="entry name" value="ABC_transp_ATP-bind"/>
</dbReference>
<dbReference type="PROSITE" id="PS50893">
    <property type="entry name" value="ABC_TRANSPORTER_2"/>
    <property type="match status" value="1"/>
</dbReference>
<proteinExistence type="predicted"/>
<dbReference type="Proteomes" id="UP000516361">
    <property type="component" value="Chromosome"/>
</dbReference>
<dbReference type="PANTHER" id="PTHR43776:SF8">
    <property type="entry name" value="ABC TRANSPORTER, ATP-BINDING PROTEIN"/>
    <property type="match status" value="1"/>
</dbReference>
<evidence type="ECO:0000313" key="6">
    <source>
        <dbReference type="Proteomes" id="UP000516361"/>
    </source>
</evidence>
<dbReference type="GO" id="GO:0015833">
    <property type="term" value="P:peptide transport"/>
    <property type="evidence" value="ECO:0007669"/>
    <property type="project" value="InterPro"/>
</dbReference>
<dbReference type="NCBIfam" id="TIGR01727">
    <property type="entry name" value="oligo_HPY"/>
    <property type="match status" value="1"/>
</dbReference>
<dbReference type="EMBL" id="AP018712">
    <property type="protein sequence ID" value="BBE29986.1"/>
    <property type="molecule type" value="Genomic_DNA"/>
</dbReference>
<dbReference type="InParanoid" id="A0A7G1G448"/>
<evidence type="ECO:0000259" key="4">
    <source>
        <dbReference type="PROSITE" id="PS50893"/>
    </source>
</evidence>
<dbReference type="RefSeq" id="WP_190615126.1">
    <property type="nucleotide sequence ID" value="NZ_AP018712.1"/>
</dbReference>
<dbReference type="Pfam" id="PF00005">
    <property type="entry name" value="ABC_tran"/>
    <property type="match status" value="2"/>
</dbReference>
<dbReference type="InterPro" id="IPR027417">
    <property type="entry name" value="P-loop_NTPase"/>
</dbReference>
<dbReference type="Gene3D" id="3.40.50.300">
    <property type="entry name" value="P-loop containing nucleotide triphosphate hydrolases"/>
    <property type="match status" value="1"/>
</dbReference>
<reference evidence="5 6" key="1">
    <citation type="submission" date="2018-06" db="EMBL/GenBank/DDBJ databases">
        <title>Genome sequencing of Oceanotoga sp. sy52.</title>
        <authorList>
            <person name="Mori K."/>
        </authorList>
    </citation>
    <scope>NUCLEOTIDE SEQUENCE [LARGE SCALE GENOMIC DNA]</scope>
    <source>
        <strain evidence="6">sy52</strain>
    </source>
</reference>
<keyword evidence="2" id="KW-0547">Nucleotide-binding</keyword>
<feature type="domain" description="ABC transporter" evidence="4">
    <location>
        <begin position="8"/>
        <end position="321"/>
    </location>
</feature>
<dbReference type="PROSITE" id="PS00211">
    <property type="entry name" value="ABC_TRANSPORTER_1"/>
    <property type="match status" value="1"/>
</dbReference>
<accession>A0A7G1G448</accession>
<evidence type="ECO:0000313" key="5">
    <source>
        <dbReference type="EMBL" id="BBE29986.1"/>
    </source>
</evidence>
<evidence type="ECO:0000256" key="1">
    <source>
        <dbReference type="ARBA" id="ARBA00022448"/>
    </source>
</evidence>
<evidence type="ECO:0000256" key="2">
    <source>
        <dbReference type="ARBA" id="ARBA00022741"/>
    </source>
</evidence>
<dbReference type="SMART" id="SM00382">
    <property type="entry name" value="AAA"/>
    <property type="match status" value="1"/>
</dbReference>
<dbReference type="InterPro" id="IPR003593">
    <property type="entry name" value="AAA+_ATPase"/>
</dbReference>
<dbReference type="GO" id="GO:0016887">
    <property type="term" value="F:ATP hydrolysis activity"/>
    <property type="evidence" value="ECO:0007669"/>
    <property type="project" value="InterPro"/>
</dbReference>
<protein>
    <submittedName>
        <fullName evidence="5">Peptide ABC transporter ATP-binding protein</fullName>
    </submittedName>
</protein>